<name>A0A1L7LMD8_9STRE</name>
<dbReference type="InterPro" id="IPR040449">
    <property type="entry name" value="Peptidase_S66_N"/>
</dbReference>
<evidence type="ECO:0000259" key="5">
    <source>
        <dbReference type="Pfam" id="PF17676"/>
    </source>
</evidence>
<dbReference type="SUPFAM" id="SSF141986">
    <property type="entry name" value="LD-carboxypeptidase A C-terminal domain-like"/>
    <property type="match status" value="1"/>
</dbReference>
<dbReference type="PANTHER" id="PTHR30237:SF6">
    <property type="entry name" value="CARBOXYPEPTIDASE YOCD-RELATED"/>
    <property type="match status" value="1"/>
</dbReference>
<dbReference type="CDD" id="cd07062">
    <property type="entry name" value="Peptidase_S66_mccF_like"/>
    <property type="match status" value="1"/>
</dbReference>
<feature type="active site" description="Charge relay system" evidence="3">
    <location>
        <position position="291"/>
    </location>
</feature>
<dbReference type="Pfam" id="PF02016">
    <property type="entry name" value="Peptidase_S66"/>
    <property type="match status" value="1"/>
</dbReference>
<dbReference type="InterPro" id="IPR027478">
    <property type="entry name" value="LdcA_N"/>
</dbReference>
<keyword evidence="2" id="KW-0378">Hydrolase</keyword>
<dbReference type="InterPro" id="IPR027461">
    <property type="entry name" value="Carboxypeptidase_A_C_sf"/>
</dbReference>
<protein>
    <submittedName>
        <fullName evidence="6">Bacteriocin self-immunity protein, truncated</fullName>
    </submittedName>
</protein>
<dbReference type="PANTHER" id="PTHR30237">
    <property type="entry name" value="MURAMOYLTETRAPEPTIDE CARBOXYPEPTIDASE"/>
    <property type="match status" value="1"/>
</dbReference>
<dbReference type="EMBL" id="AP014612">
    <property type="protein sequence ID" value="BAQ25192.1"/>
    <property type="molecule type" value="Genomic_DNA"/>
</dbReference>
<dbReference type="Proteomes" id="UP000217758">
    <property type="component" value="Chromosome"/>
</dbReference>
<dbReference type="PIRSF" id="PIRSF028757">
    <property type="entry name" value="LD-carboxypeptidase"/>
    <property type="match status" value="1"/>
</dbReference>
<sequence>MKKLTYGDHIRILSPSHSIESLGGFNANLSAKRRLEKLGFTVSFSNNYMENDLLNSSSIASRVSDIHDAFREEHVNAILSTIGGFNANEILPYLDYELIMDHPKIICGYSDTTALLNAIYAKTGVETYMGPSYSSFKMEEGQDYQSRMWLNAVTRHVYNLVPSDKWSSDPWYDPNQPRHFMPTEWKIYNNGKAEGIAIGGHLATFGLLRGTEFAPNPENYILFLEGSEEEKPTEISRHLAAVLQTYPNPQAVMFGRFPKECQMTEKIWHFILDKHPVLKQIPVMYDLDFAHTQPLFTFTIGAKVTIDTISRAIQFKTT</sequence>
<proteinExistence type="inferred from homology"/>
<gene>
    <name evidence="6" type="ORF">SRT_19310</name>
</gene>
<dbReference type="Gene3D" id="3.40.50.10740">
    <property type="entry name" value="Class I glutamine amidotransferase-like"/>
    <property type="match status" value="1"/>
</dbReference>
<dbReference type="Pfam" id="PF17676">
    <property type="entry name" value="Peptidase_S66C"/>
    <property type="match status" value="1"/>
</dbReference>
<dbReference type="GO" id="GO:0016787">
    <property type="term" value="F:hydrolase activity"/>
    <property type="evidence" value="ECO:0007669"/>
    <property type="project" value="UniProtKB-KW"/>
</dbReference>
<feature type="active site" description="Charge relay system" evidence="3">
    <location>
        <position position="225"/>
    </location>
</feature>
<organism evidence="6 7">
    <name type="scientific">Streptococcus troglodytae</name>
    <dbReference type="NCBI Taxonomy" id="1111760"/>
    <lineage>
        <taxon>Bacteria</taxon>
        <taxon>Bacillati</taxon>
        <taxon>Bacillota</taxon>
        <taxon>Bacilli</taxon>
        <taxon>Lactobacillales</taxon>
        <taxon>Streptococcaceae</taxon>
        <taxon>Streptococcus</taxon>
    </lineage>
</organism>
<evidence type="ECO:0000256" key="2">
    <source>
        <dbReference type="ARBA" id="ARBA00022801"/>
    </source>
</evidence>
<feature type="domain" description="LD-carboxypeptidase C-terminal" evidence="5">
    <location>
        <begin position="194"/>
        <end position="306"/>
    </location>
</feature>
<dbReference type="AlphaFoldDB" id="A0A1L7LMD8"/>
<feature type="active site" description="Nucleophile" evidence="3">
    <location>
        <position position="110"/>
    </location>
</feature>
<dbReference type="SUPFAM" id="SSF52317">
    <property type="entry name" value="Class I glutamine amidotransferase-like"/>
    <property type="match status" value="1"/>
</dbReference>
<dbReference type="InterPro" id="IPR029062">
    <property type="entry name" value="Class_I_gatase-like"/>
</dbReference>
<reference evidence="6 7" key="1">
    <citation type="journal article" date="2016" name="Microbiol. Immunol.">
        <title>Complete genome sequence of Streptococcus troglodytae TKU31 isolated from the oral cavity of a chimpanzee (Pan troglodytes).</title>
        <authorList>
            <person name="Okamoto M."/>
            <person name="Naito M."/>
            <person name="Miyanohara M."/>
            <person name="Imai S."/>
            <person name="Nomura Y."/>
            <person name="Saito W."/>
            <person name="Momoi Y."/>
            <person name="Takada K."/>
            <person name="Miyabe-Nishiwaki T."/>
            <person name="Tomonaga M."/>
            <person name="Hanada N."/>
        </authorList>
    </citation>
    <scope>NUCLEOTIDE SEQUENCE [LARGE SCALE GENOMIC DNA]</scope>
    <source>
        <strain evidence="7">TKU 31</strain>
    </source>
</reference>
<feature type="domain" description="LD-carboxypeptidase N-terminal" evidence="4">
    <location>
        <begin position="10"/>
        <end position="130"/>
    </location>
</feature>
<accession>A0A1L7LMD8</accession>
<evidence type="ECO:0000256" key="1">
    <source>
        <dbReference type="ARBA" id="ARBA00010233"/>
    </source>
</evidence>
<dbReference type="InterPro" id="IPR003507">
    <property type="entry name" value="S66_fam"/>
</dbReference>
<evidence type="ECO:0000256" key="3">
    <source>
        <dbReference type="PIRSR" id="PIRSR028757-1"/>
    </source>
</evidence>
<evidence type="ECO:0000313" key="7">
    <source>
        <dbReference type="Proteomes" id="UP000217758"/>
    </source>
</evidence>
<keyword evidence="7" id="KW-1185">Reference proteome</keyword>
<dbReference type="InterPro" id="IPR040921">
    <property type="entry name" value="Peptidase_S66C"/>
</dbReference>
<dbReference type="Gene3D" id="3.50.30.60">
    <property type="entry name" value="LD-carboxypeptidase A C-terminal domain-like"/>
    <property type="match status" value="1"/>
</dbReference>
<evidence type="ECO:0000313" key="6">
    <source>
        <dbReference type="EMBL" id="BAQ25192.1"/>
    </source>
</evidence>
<comment type="similarity">
    <text evidence="1">Belongs to the peptidase S66 family.</text>
</comment>
<dbReference type="KEGG" id="strg:SRT_19310"/>
<evidence type="ECO:0000259" key="4">
    <source>
        <dbReference type="Pfam" id="PF02016"/>
    </source>
</evidence>
<dbReference type="RefSeq" id="WP_128833895.1">
    <property type="nucleotide sequence ID" value="NZ_AP014612.1"/>
</dbReference>